<evidence type="ECO:0000313" key="2">
    <source>
        <dbReference type="Proteomes" id="UP000020406"/>
    </source>
</evidence>
<accession>Z9JKK4</accession>
<dbReference type="AlphaFoldDB" id="Z9JKK4"/>
<gene>
    <name evidence="1" type="ORF">AF72_06465</name>
</gene>
<dbReference type="STRING" id="1444770.AF72_06465"/>
<protein>
    <submittedName>
        <fullName evidence="1">Uncharacterized protein</fullName>
    </submittedName>
</protein>
<reference evidence="1 2" key="1">
    <citation type="journal article" date="2014" name="Genome Announc.">
        <title>Draft Genome Sequence of Xylella fastidiosa Pear Leaf Scorch Strain in Taiwan.</title>
        <authorList>
            <person name="Su C.C."/>
            <person name="Deng W.L."/>
            <person name="Jan F.J."/>
            <person name="Chang C.J."/>
            <person name="Huang H."/>
            <person name="Chen J."/>
        </authorList>
    </citation>
    <scope>NUCLEOTIDE SEQUENCE [LARGE SCALE GENOMIC DNA]</scope>
    <source>
        <strain evidence="1 2">PLS229</strain>
    </source>
</reference>
<dbReference type="Proteomes" id="UP000020406">
    <property type="component" value="Unassembled WGS sequence"/>
</dbReference>
<name>Z9JKK4_9GAMM</name>
<comment type="caution">
    <text evidence="1">The sequence shown here is derived from an EMBL/GenBank/DDBJ whole genome shotgun (WGS) entry which is preliminary data.</text>
</comment>
<evidence type="ECO:0000313" key="1">
    <source>
        <dbReference type="EMBL" id="EWS78361.1"/>
    </source>
</evidence>
<organism evidence="1 2">
    <name type="scientific">Xylella taiwanensis</name>
    <dbReference type="NCBI Taxonomy" id="1444770"/>
    <lineage>
        <taxon>Bacteria</taxon>
        <taxon>Pseudomonadati</taxon>
        <taxon>Pseudomonadota</taxon>
        <taxon>Gammaproteobacteria</taxon>
        <taxon>Lysobacterales</taxon>
        <taxon>Lysobacteraceae</taxon>
        <taxon>Xylella</taxon>
    </lineage>
</organism>
<proteinExistence type="predicted"/>
<dbReference type="EMBL" id="JDSQ01000008">
    <property type="protein sequence ID" value="EWS78361.1"/>
    <property type="molecule type" value="Genomic_DNA"/>
</dbReference>
<sequence>MVRLSCYVKKIPLILASTDEGKMIREWGSSIFVTNTHSSDAIDDKE</sequence>